<gene>
    <name evidence="1" type="ORF">ACFQ03_14545</name>
</gene>
<proteinExistence type="predicted"/>
<organism evidence="1 2">
    <name type="scientific">Paenibacillus residui</name>
    <dbReference type="NCBI Taxonomy" id="629724"/>
    <lineage>
        <taxon>Bacteria</taxon>
        <taxon>Bacillati</taxon>
        <taxon>Bacillota</taxon>
        <taxon>Bacilli</taxon>
        <taxon>Bacillales</taxon>
        <taxon>Paenibacillaceae</taxon>
        <taxon>Paenibacillus</taxon>
    </lineage>
</organism>
<protein>
    <submittedName>
        <fullName evidence="1">Sigma factor G inhibitor Gin</fullName>
    </submittedName>
</protein>
<evidence type="ECO:0000313" key="2">
    <source>
        <dbReference type="Proteomes" id="UP001597120"/>
    </source>
</evidence>
<dbReference type="RefSeq" id="WP_144936659.1">
    <property type="nucleotide sequence ID" value="NZ_JBHTIU010000044.1"/>
</dbReference>
<dbReference type="EMBL" id="JBHTIU010000044">
    <property type="protein sequence ID" value="MFD0870374.1"/>
    <property type="molecule type" value="Genomic_DNA"/>
</dbReference>
<evidence type="ECO:0000313" key="1">
    <source>
        <dbReference type="EMBL" id="MFD0870374.1"/>
    </source>
</evidence>
<dbReference type="Pfam" id="PF10764">
    <property type="entry name" value="Gin"/>
    <property type="match status" value="1"/>
</dbReference>
<dbReference type="Proteomes" id="UP001597120">
    <property type="component" value="Unassembled WGS sequence"/>
</dbReference>
<dbReference type="InterPro" id="IPR019700">
    <property type="entry name" value="Sigma-G_inhibitor_Gin"/>
</dbReference>
<name>A0ABW3DCQ4_9BACL</name>
<accession>A0ABW3DCQ4</accession>
<keyword evidence="2" id="KW-1185">Reference proteome</keyword>
<sequence length="67" mass="7837">MEAARPTEEISQTICIICGQQREDGIHIISQFICAACEEEIVHTDVQDEKYPFFIHQLRQIWYPKDA</sequence>
<reference evidence="2" key="1">
    <citation type="journal article" date="2019" name="Int. J. Syst. Evol. Microbiol.">
        <title>The Global Catalogue of Microorganisms (GCM) 10K type strain sequencing project: providing services to taxonomists for standard genome sequencing and annotation.</title>
        <authorList>
            <consortium name="The Broad Institute Genomics Platform"/>
            <consortium name="The Broad Institute Genome Sequencing Center for Infectious Disease"/>
            <person name="Wu L."/>
            <person name="Ma J."/>
        </authorList>
    </citation>
    <scope>NUCLEOTIDE SEQUENCE [LARGE SCALE GENOMIC DNA]</scope>
    <source>
        <strain evidence="2">CCUG 57263</strain>
    </source>
</reference>
<comment type="caution">
    <text evidence="1">The sequence shown here is derived from an EMBL/GenBank/DDBJ whole genome shotgun (WGS) entry which is preliminary data.</text>
</comment>